<dbReference type="PANTHER" id="PTHR21499:SF3">
    <property type="entry name" value="ASPARTOKINASE"/>
    <property type="match status" value="1"/>
</dbReference>
<dbReference type="InterPro" id="IPR054352">
    <property type="entry name" value="ACT_Aspartokinase"/>
</dbReference>
<evidence type="ECO:0000256" key="2">
    <source>
        <dbReference type="ARBA" id="ARBA00013059"/>
    </source>
</evidence>
<dbReference type="GO" id="GO:0009089">
    <property type="term" value="P:lysine biosynthetic process via diaminopimelate"/>
    <property type="evidence" value="ECO:0007669"/>
    <property type="project" value="TreeGrafter"/>
</dbReference>
<evidence type="ECO:0000256" key="5">
    <source>
        <dbReference type="ARBA" id="ARBA00022777"/>
    </source>
</evidence>
<dbReference type="RefSeq" id="WP_338606358.1">
    <property type="nucleotide sequence ID" value="NZ_AP028679.1"/>
</dbReference>
<dbReference type="InterPro" id="IPR045865">
    <property type="entry name" value="ACT-like_dom_sf"/>
</dbReference>
<evidence type="ECO:0000256" key="6">
    <source>
        <dbReference type="ARBA" id="ARBA00022840"/>
    </source>
</evidence>
<organism evidence="9 10">
    <name type="scientific">Desulfoferula mesophila</name>
    <dbReference type="NCBI Taxonomy" id="3058419"/>
    <lineage>
        <taxon>Bacteria</taxon>
        <taxon>Pseudomonadati</taxon>
        <taxon>Thermodesulfobacteriota</taxon>
        <taxon>Desulfarculia</taxon>
        <taxon>Desulfarculales</taxon>
        <taxon>Desulfarculaceae</taxon>
        <taxon>Desulfoferula</taxon>
    </lineage>
</organism>
<dbReference type="Pfam" id="PF22468">
    <property type="entry name" value="ACT_9"/>
    <property type="match status" value="1"/>
</dbReference>
<protein>
    <recommendedName>
        <fullName evidence="2">aspartate kinase</fullName>
        <ecNumber evidence="2">2.7.2.4</ecNumber>
    </recommendedName>
</protein>
<dbReference type="SUPFAM" id="SSF55021">
    <property type="entry name" value="ACT-like"/>
    <property type="match status" value="2"/>
</dbReference>
<comment type="similarity">
    <text evidence="1">Belongs to the aspartokinase family.</text>
</comment>
<dbReference type="EMBL" id="AP028679">
    <property type="protein sequence ID" value="BEQ14655.1"/>
    <property type="molecule type" value="Genomic_DNA"/>
</dbReference>
<keyword evidence="3" id="KW-0808">Transferase</keyword>
<sequence length="169" mass="18050">MAQEKLKVGGLMQSDGRSMLRVLSAFNLMDGPGVIMAALAAQGINVELLVSALDQEDAINLSLVVAGKDLEHALVVLEGVKQDLEARAITYLPDVTVLTLFGPHLREKPRIPGVMFTTLASVGICPQAISTSISSVSCVVPGLQAALAVEALSERFELPYKAQQRPKNW</sequence>
<dbReference type="GO" id="GO:0005524">
    <property type="term" value="F:ATP binding"/>
    <property type="evidence" value="ECO:0007669"/>
    <property type="project" value="UniProtKB-KW"/>
</dbReference>
<proteinExistence type="inferred from homology"/>
<gene>
    <name evidence="9" type="ORF">FAK_17210</name>
</gene>
<dbReference type="EC" id="2.7.2.4" evidence="2"/>
<feature type="domain" description="Aspartokinase ACT" evidence="8">
    <location>
        <begin position="99"/>
        <end position="156"/>
    </location>
</feature>
<accession>A0AAU9ECS0</accession>
<reference evidence="10" key="1">
    <citation type="journal article" date="2023" name="Arch. Microbiol.">
        <title>Desulfoferula mesophilus gen. nov. sp. nov., a mesophilic sulfate-reducing bacterium isolated from a brackish lake sediment.</title>
        <authorList>
            <person name="Watanabe T."/>
            <person name="Yabe T."/>
            <person name="Tsuji J.M."/>
            <person name="Fukui M."/>
        </authorList>
    </citation>
    <scope>NUCLEOTIDE SEQUENCE [LARGE SCALE GENOMIC DNA]</scope>
    <source>
        <strain evidence="10">12FAK</strain>
    </source>
</reference>
<dbReference type="Gene3D" id="3.30.2130.10">
    <property type="entry name" value="VC0802-like"/>
    <property type="match status" value="1"/>
</dbReference>
<dbReference type="GO" id="GO:0009090">
    <property type="term" value="P:homoserine biosynthetic process"/>
    <property type="evidence" value="ECO:0007669"/>
    <property type="project" value="TreeGrafter"/>
</dbReference>
<dbReference type="KEGG" id="dmp:FAK_17210"/>
<dbReference type="GO" id="GO:0004072">
    <property type="term" value="F:aspartate kinase activity"/>
    <property type="evidence" value="ECO:0007669"/>
    <property type="project" value="UniProtKB-EC"/>
</dbReference>
<dbReference type="PANTHER" id="PTHR21499">
    <property type="entry name" value="ASPARTATE KINASE"/>
    <property type="match status" value="1"/>
</dbReference>
<name>A0AAU9ECS0_9BACT</name>
<keyword evidence="10" id="KW-1185">Reference proteome</keyword>
<evidence type="ECO:0000256" key="1">
    <source>
        <dbReference type="ARBA" id="ARBA00010122"/>
    </source>
</evidence>
<dbReference type="AlphaFoldDB" id="A0AAU9ECS0"/>
<evidence type="ECO:0000256" key="7">
    <source>
        <dbReference type="ARBA" id="ARBA00047872"/>
    </source>
</evidence>
<keyword evidence="6" id="KW-0067">ATP-binding</keyword>
<keyword evidence="5" id="KW-0418">Kinase</keyword>
<evidence type="ECO:0000313" key="9">
    <source>
        <dbReference type="EMBL" id="BEQ14655.1"/>
    </source>
</evidence>
<keyword evidence="4" id="KW-0547">Nucleotide-binding</keyword>
<evidence type="ECO:0000259" key="8">
    <source>
        <dbReference type="Pfam" id="PF22468"/>
    </source>
</evidence>
<evidence type="ECO:0000256" key="3">
    <source>
        <dbReference type="ARBA" id="ARBA00022679"/>
    </source>
</evidence>
<evidence type="ECO:0000256" key="4">
    <source>
        <dbReference type="ARBA" id="ARBA00022741"/>
    </source>
</evidence>
<dbReference type="GO" id="GO:0005829">
    <property type="term" value="C:cytosol"/>
    <property type="evidence" value="ECO:0007669"/>
    <property type="project" value="TreeGrafter"/>
</dbReference>
<comment type="catalytic activity">
    <reaction evidence="7">
        <text>L-aspartate + ATP = 4-phospho-L-aspartate + ADP</text>
        <dbReference type="Rhea" id="RHEA:23776"/>
        <dbReference type="ChEBI" id="CHEBI:29991"/>
        <dbReference type="ChEBI" id="CHEBI:30616"/>
        <dbReference type="ChEBI" id="CHEBI:57535"/>
        <dbReference type="ChEBI" id="CHEBI:456216"/>
        <dbReference type="EC" id="2.7.2.4"/>
    </reaction>
</comment>
<evidence type="ECO:0000313" key="10">
    <source>
        <dbReference type="Proteomes" id="UP001366166"/>
    </source>
</evidence>
<dbReference type="Proteomes" id="UP001366166">
    <property type="component" value="Chromosome"/>
</dbReference>